<evidence type="ECO:0000256" key="1">
    <source>
        <dbReference type="ARBA" id="ARBA00023125"/>
    </source>
</evidence>
<dbReference type="PRINTS" id="PR00455">
    <property type="entry name" value="HTHTETR"/>
</dbReference>
<reference evidence="2 3" key="1">
    <citation type="submission" date="2017-07" db="EMBL/GenBank/DDBJ databases">
        <title>Complete genome sequence of Actinoalloteichus hoggarensis DSM 45943, type strain of Actinoalloteichus hoggarensis.</title>
        <authorList>
            <person name="Ruckert C."/>
            <person name="Nouioui I."/>
            <person name="Willmese J."/>
            <person name="van Wezel G."/>
            <person name="Klenk H.-P."/>
            <person name="Kalinowski J."/>
            <person name="Zotchev S.B."/>
        </authorList>
    </citation>
    <scope>NUCLEOTIDE SEQUENCE [LARGE SCALE GENOMIC DNA]</scope>
    <source>
        <strain evidence="2 3">DSM 45943</strain>
    </source>
</reference>
<dbReference type="GO" id="GO:0003700">
    <property type="term" value="F:DNA-binding transcription factor activity"/>
    <property type="evidence" value="ECO:0007669"/>
    <property type="project" value="TreeGrafter"/>
</dbReference>
<keyword evidence="3" id="KW-1185">Reference proteome</keyword>
<dbReference type="PROSITE" id="PS50977">
    <property type="entry name" value="HTH_TETR_2"/>
    <property type="match status" value="1"/>
</dbReference>
<sequence length="209" mass="22965">MPRTKEQYEALRAASLAKVQAAAITLFARRGFAATSMRDVARAAGISTGLIYRHYETKEELFAALVDYAAAGLHRVVERFGEAESPAELLDEFTRTFLTDLAGDGAFAEFFLIMNQAFMTHDESPQLQRLRTAHALLVDAVIALVGRGQERGEFRSGRPAELASCYLAALSGLATMRLLPDTRLAVPGPSTLMRLLLRQDDHDRGNARP</sequence>
<dbReference type="AlphaFoldDB" id="A0A221VYL7"/>
<dbReference type="EMBL" id="CP022521">
    <property type="protein sequence ID" value="ASO18597.1"/>
    <property type="molecule type" value="Genomic_DNA"/>
</dbReference>
<protein>
    <submittedName>
        <fullName evidence="2">Putative HTH-type transcriptional regulator YfiR</fullName>
    </submittedName>
</protein>
<name>A0A221VYL7_9PSEU</name>
<organism evidence="2 3">
    <name type="scientific">Actinoalloteichus hoggarensis</name>
    <dbReference type="NCBI Taxonomy" id="1470176"/>
    <lineage>
        <taxon>Bacteria</taxon>
        <taxon>Bacillati</taxon>
        <taxon>Actinomycetota</taxon>
        <taxon>Actinomycetes</taxon>
        <taxon>Pseudonocardiales</taxon>
        <taxon>Pseudonocardiaceae</taxon>
        <taxon>Actinoalloteichus</taxon>
    </lineage>
</organism>
<dbReference type="KEGG" id="ahg:AHOG_04705"/>
<accession>A0A221VYL7</accession>
<dbReference type="Proteomes" id="UP000204221">
    <property type="component" value="Chromosome"/>
</dbReference>
<dbReference type="GO" id="GO:0000976">
    <property type="term" value="F:transcription cis-regulatory region binding"/>
    <property type="evidence" value="ECO:0007669"/>
    <property type="project" value="TreeGrafter"/>
</dbReference>
<dbReference type="Gene3D" id="1.10.357.10">
    <property type="entry name" value="Tetracycline Repressor, domain 2"/>
    <property type="match status" value="1"/>
</dbReference>
<dbReference type="InterPro" id="IPR036271">
    <property type="entry name" value="Tet_transcr_reg_TetR-rel_C_sf"/>
</dbReference>
<proteinExistence type="predicted"/>
<dbReference type="Pfam" id="PF00440">
    <property type="entry name" value="TetR_N"/>
    <property type="match status" value="1"/>
</dbReference>
<dbReference type="Gene3D" id="1.10.10.60">
    <property type="entry name" value="Homeodomain-like"/>
    <property type="match status" value="1"/>
</dbReference>
<dbReference type="PANTHER" id="PTHR30055">
    <property type="entry name" value="HTH-TYPE TRANSCRIPTIONAL REGULATOR RUTR"/>
    <property type="match status" value="1"/>
</dbReference>
<dbReference type="InterPro" id="IPR009057">
    <property type="entry name" value="Homeodomain-like_sf"/>
</dbReference>
<dbReference type="InterPro" id="IPR001647">
    <property type="entry name" value="HTH_TetR"/>
</dbReference>
<dbReference type="PANTHER" id="PTHR30055:SF146">
    <property type="entry name" value="HTH-TYPE TRANSCRIPTIONAL DUAL REGULATOR CECR"/>
    <property type="match status" value="1"/>
</dbReference>
<dbReference type="InterPro" id="IPR050109">
    <property type="entry name" value="HTH-type_TetR-like_transc_reg"/>
</dbReference>
<evidence type="ECO:0000313" key="3">
    <source>
        <dbReference type="Proteomes" id="UP000204221"/>
    </source>
</evidence>
<gene>
    <name evidence="2" type="primary">yfiR</name>
    <name evidence="2" type="ORF">AHOG_04705</name>
</gene>
<dbReference type="SUPFAM" id="SSF48498">
    <property type="entry name" value="Tetracyclin repressor-like, C-terminal domain"/>
    <property type="match status" value="1"/>
</dbReference>
<evidence type="ECO:0000313" key="2">
    <source>
        <dbReference type="EMBL" id="ASO18597.1"/>
    </source>
</evidence>
<dbReference type="RefSeq" id="WP_211290523.1">
    <property type="nucleotide sequence ID" value="NZ_CP022521.1"/>
</dbReference>
<dbReference type="SUPFAM" id="SSF46689">
    <property type="entry name" value="Homeodomain-like"/>
    <property type="match status" value="1"/>
</dbReference>
<keyword evidence="1" id="KW-0238">DNA-binding</keyword>